<organism evidence="2 3">
    <name type="scientific">Paraphaeosphaeria minitans</name>
    <dbReference type="NCBI Taxonomy" id="565426"/>
    <lineage>
        <taxon>Eukaryota</taxon>
        <taxon>Fungi</taxon>
        <taxon>Dikarya</taxon>
        <taxon>Ascomycota</taxon>
        <taxon>Pezizomycotina</taxon>
        <taxon>Dothideomycetes</taxon>
        <taxon>Pleosporomycetidae</taxon>
        <taxon>Pleosporales</taxon>
        <taxon>Massarineae</taxon>
        <taxon>Didymosphaeriaceae</taxon>
        <taxon>Paraphaeosphaeria</taxon>
    </lineage>
</organism>
<sequence length="188" mass="22187">MNPYPAHRHPDVLKRIDHLMKHSSANFTLDNSPVPEEELPDEPDSRRWKIYGEYKAVAPDEGDDISVKVSMRNQVYDKWSPTNLDVGSMRAALLGWLRRNEEDENEEDENEEDENEEDENEEDENEEDENEEDENEEDENEEDENEEDENEEDEDVEDEDVEDEDVEENQARVRQPAQQYAVRTGLPY</sequence>
<evidence type="ECO:0000313" key="3">
    <source>
        <dbReference type="Proteomes" id="UP000756921"/>
    </source>
</evidence>
<comment type="caution">
    <text evidence="2">The sequence shown here is derived from an EMBL/GenBank/DDBJ whole genome shotgun (WGS) entry which is preliminary data.</text>
</comment>
<dbReference type="Proteomes" id="UP000756921">
    <property type="component" value="Unassembled WGS sequence"/>
</dbReference>
<proteinExistence type="predicted"/>
<dbReference type="AlphaFoldDB" id="A0A9P6KNR3"/>
<evidence type="ECO:0000313" key="2">
    <source>
        <dbReference type="EMBL" id="KAF9733001.1"/>
    </source>
</evidence>
<evidence type="ECO:0000256" key="1">
    <source>
        <dbReference type="SAM" id="MobiDB-lite"/>
    </source>
</evidence>
<gene>
    <name evidence="2" type="ORF">PMIN01_08683</name>
</gene>
<dbReference type="EMBL" id="WJXW01000009">
    <property type="protein sequence ID" value="KAF9733001.1"/>
    <property type="molecule type" value="Genomic_DNA"/>
</dbReference>
<feature type="compositionally biased region" description="Acidic residues" evidence="1">
    <location>
        <begin position="102"/>
        <end position="168"/>
    </location>
</feature>
<protein>
    <submittedName>
        <fullName evidence="2">Uncharacterized protein</fullName>
    </submittedName>
</protein>
<name>A0A9P6KNR3_9PLEO</name>
<dbReference type="OrthoDB" id="10594768at2759"/>
<reference evidence="2" key="1">
    <citation type="journal article" date="2020" name="Mol. Plant Microbe Interact.">
        <title>Genome Sequence of the Biocontrol Agent Coniothyrium minitans strain Conio (IMI 134523).</title>
        <authorList>
            <person name="Patel D."/>
            <person name="Shittu T.A."/>
            <person name="Baroncelli R."/>
            <person name="Muthumeenakshi S."/>
            <person name="Osborne T.H."/>
            <person name="Janganan T.K."/>
            <person name="Sreenivasaprasad S."/>
        </authorList>
    </citation>
    <scope>NUCLEOTIDE SEQUENCE</scope>
    <source>
        <strain evidence="2">Conio</strain>
    </source>
</reference>
<accession>A0A9P6KNR3</accession>
<feature type="region of interest" description="Disordered" evidence="1">
    <location>
        <begin position="98"/>
        <end position="188"/>
    </location>
</feature>
<keyword evidence="3" id="KW-1185">Reference proteome</keyword>